<feature type="coiled-coil region" evidence="5">
    <location>
        <begin position="806"/>
        <end position="840"/>
    </location>
</feature>
<dbReference type="GO" id="GO:0007165">
    <property type="term" value="P:signal transduction"/>
    <property type="evidence" value="ECO:0007669"/>
    <property type="project" value="InterPro"/>
</dbReference>
<feature type="region of interest" description="Disordered" evidence="6">
    <location>
        <begin position="155"/>
        <end position="185"/>
    </location>
</feature>
<feature type="domain" description="Rho-GAP" evidence="9">
    <location>
        <begin position="1097"/>
        <end position="1292"/>
    </location>
</feature>
<keyword evidence="4" id="KW-0440">LIM domain</keyword>
<dbReference type="CDD" id="cd09394">
    <property type="entry name" value="LIM1_Rga"/>
    <property type="match status" value="1"/>
</dbReference>
<evidence type="ECO:0000259" key="7">
    <source>
        <dbReference type="PROSITE" id="PS50023"/>
    </source>
</evidence>
<evidence type="ECO:0000256" key="6">
    <source>
        <dbReference type="SAM" id="MobiDB-lite"/>
    </source>
</evidence>
<keyword evidence="11" id="KW-1185">Reference proteome</keyword>
<feature type="region of interest" description="Disordered" evidence="6">
    <location>
        <begin position="602"/>
        <end position="689"/>
    </location>
</feature>
<evidence type="ECO:0000259" key="8">
    <source>
        <dbReference type="PROSITE" id="PS50081"/>
    </source>
</evidence>
<dbReference type="SMART" id="SM00109">
    <property type="entry name" value="C1"/>
    <property type="match status" value="1"/>
</dbReference>
<dbReference type="SMART" id="SM00324">
    <property type="entry name" value="RhoGAP"/>
    <property type="match status" value="1"/>
</dbReference>
<dbReference type="InterPro" id="IPR000198">
    <property type="entry name" value="RhoGAP_dom"/>
</dbReference>
<dbReference type="Proteomes" id="UP000724874">
    <property type="component" value="Unassembled WGS sequence"/>
</dbReference>
<dbReference type="PROSITE" id="PS00478">
    <property type="entry name" value="LIM_DOMAIN_1"/>
    <property type="match status" value="2"/>
</dbReference>
<dbReference type="PROSITE" id="PS50238">
    <property type="entry name" value="RHOGAP"/>
    <property type="match status" value="1"/>
</dbReference>
<dbReference type="InterPro" id="IPR051854">
    <property type="entry name" value="Rho-type_GAP"/>
</dbReference>
<keyword evidence="2 4" id="KW-0479">Metal-binding</keyword>
<keyword evidence="5" id="KW-0175">Coiled coil</keyword>
<feature type="region of interest" description="Disordered" evidence="6">
    <location>
        <begin position="418"/>
        <end position="521"/>
    </location>
</feature>
<dbReference type="Pfam" id="PF00130">
    <property type="entry name" value="C1_1"/>
    <property type="match status" value="1"/>
</dbReference>
<dbReference type="PANTHER" id="PTHR46075:SF2">
    <property type="entry name" value="RHO GTPASE ACTIVATING PROTEIN AT 5A, ISOFORM A"/>
    <property type="match status" value="1"/>
</dbReference>
<dbReference type="Gene3D" id="1.10.555.10">
    <property type="entry name" value="Rho GTPase activation protein"/>
    <property type="match status" value="1"/>
</dbReference>
<evidence type="ECO:0000313" key="11">
    <source>
        <dbReference type="Proteomes" id="UP000724874"/>
    </source>
</evidence>
<sequence>MLATVPHDIPLREHSHLDLRSSNPDPLALEDRLCPGCKNSVVNEQGGLVVAFGQSFFHVDCFKCAKCRNQVTADTNLLLLSDGSPICANCSYSCNICHLPILDEAIMTGDDSYHAHCFKCKVCSNRIDELVFAKTSQGIYCMNCHSERMIKIRKHAQKKAEREKANGGSASSRTREYESRNYHRDQDVRMHSLSIRDNFIPNFSPAPLLSQSPSITIASISDSERDTKQTANTQQIHGSVNQVTGPLKSNTLPITPIQSSSNLNRRSSYDDGTRLLNVLPRQDSLAPEYKSLLTAPSNLPDTSSATPRGDRRRSINPGLSLSPLRDVSLSQSSNISTRHTSPLSQEHTSPNGQSQQSIYFQRPDPGRPSYSSPIGTPSPLPDQVERHVQSSSIPQNLEDESSDNAIVMSPPAMVVELQGPAESSKALSSESNGDQPAIYHGSRVHRSSVALSPADPKRVSSTSTHSADTNHSGRSSFHADVPRGVESGTDTETENDTDISSSGNHDPLPPVPPPKDSKNMTNMSIAYSDVDLEPSEVLQLGDMEDDMGESLSVERTSHTTFIAPALPPIRFSMNAGEFSELFSSVGGLPSLKSLDSLAKITRDSQGVPSTPPPTASSINSPSDRQIEQHSPDSVVEKETNQNPLAQAPHSTPGSEVNLVVESQTANEDPANVGQTASSSVPTYRRTTPESDVVVLKLRETLDNAKVQGARYLKVDINFVEAIVDLLESRDADYSQLKNKVDGMNRESKRYIDGLTVAQTEYDRELKARRDAEAEVTRLRVLLSGQAVRLTALSGDTRRQELRQQISKELNDSLAGLEHDLSRLKVERDVAMAEVEELAARRSTGGLSDAVPTNLGRTLTKRLESIRNQYQRELEPLTQQKEILAREIAELKAVRDVFLEETSVLNARNEELAQLSAVYARRIDIVPETPGKGVQDVPQSSTDAGRSQLPNNLLAPSLSISTSGSSTVYDENQEPRSIKSHRSENELHTPAKPKFKWPGSKSKEFTSPAPNADTSKSKARVDHNFQQLSILRFTRCDHCGDKMWGSQLRCTVCSTSIHVRCIANVQTSCAQHQHQNVTRDEQIPLRTLPSLEPSMFGRDLSEQVQADSKDEERHVPVIVEKCIEAVEARALDYEGIYRKTGGSGQSKAITQMFERGDYDSFDLCDIDRFNDICSVTSVLKTYFRSLPIPLLTFDLHDQFTAATAIRDLSTKHQTLHDLVHKLPDEHFFTLRMLMLHLHRIHKRAERNLMNARNLGVVFGPTLMRSRDPGAEFSDMAGKALFIEWLVENAPRVFELPE</sequence>
<evidence type="ECO:0000313" key="10">
    <source>
        <dbReference type="EMBL" id="KAF8906585.1"/>
    </source>
</evidence>
<dbReference type="SMART" id="SM00132">
    <property type="entry name" value="LIM"/>
    <property type="match status" value="2"/>
</dbReference>
<dbReference type="PROSITE" id="PS50023">
    <property type="entry name" value="LIM_DOMAIN_2"/>
    <property type="match status" value="1"/>
</dbReference>
<evidence type="ECO:0000256" key="4">
    <source>
        <dbReference type="PROSITE-ProRule" id="PRU00125"/>
    </source>
</evidence>
<dbReference type="CDD" id="cd09395">
    <property type="entry name" value="LIM2_Rga"/>
    <property type="match status" value="1"/>
</dbReference>
<evidence type="ECO:0000256" key="2">
    <source>
        <dbReference type="ARBA" id="ARBA00022723"/>
    </source>
</evidence>
<feature type="domain" description="LIM zinc-binding" evidence="7">
    <location>
        <begin position="92"/>
        <end position="151"/>
    </location>
</feature>
<dbReference type="InterPro" id="IPR002219">
    <property type="entry name" value="PKC_DAG/PE"/>
</dbReference>
<feature type="region of interest" description="Disordered" evidence="6">
    <location>
        <begin position="927"/>
        <end position="1017"/>
    </location>
</feature>
<feature type="compositionally biased region" description="Polar residues" evidence="6">
    <location>
        <begin position="328"/>
        <end position="359"/>
    </location>
</feature>
<feature type="domain" description="Phorbol-ester/DAG-type" evidence="8">
    <location>
        <begin position="1021"/>
        <end position="1068"/>
    </location>
</feature>
<evidence type="ECO:0000256" key="1">
    <source>
        <dbReference type="ARBA" id="ARBA00022468"/>
    </source>
</evidence>
<feature type="compositionally biased region" description="Low complexity" evidence="6">
    <location>
        <begin position="956"/>
        <end position="965"/>
    </location>
</feature>
<dbReference type="GO" id="GO:0046872">
    <property type="term" value="F:metal ion binding"/>
    <property type="evidence" value="ECO:0007669"/>
    <property type="project" value="UniProtKB-KW"/>
</dbReference>
<feature type="compositionally biased region" description="Basic and acidic residues" evidence="6">
    <location>
        <begin position="972"/>
        <end position="988"/>
    </location>
</feature>
<dbReference type="InterPro" id="IPR008936">
    <property type="entry name" value="Rho_GTPase_activation_prot"/>
</dbReference>
<evidence type="ECO:0000256" key="5">
    <source>
        <dbReference type="SAM" id="Coils"/>
    </source>
</evidence>
<accession>A0A9P5NU18</accession>
<dbReference type="CDD" id="cd00159">
    <property type="entry name" value="RhoGAP"/>
    <property type="match status" value="1"/>
</dbReference>
<comment type="caution">
    <text evidence="10">The sequence shown here is derived from an EMBL/GenBank/DDBJ whole genome shotgun (WGS) entry which is preliminary data.</text>
</comment>
<feature type="compositionally biased region" description="Polar residues" evidence="6">
    <location>
        <begin position="425"/>
        <end position="434"/>
    </location>
</feature>
<dbReference type="EMBL" id="JADNYJ010000018">
    <property type="protein sequence ID" value="KAF8906585.1"/>
    <property type="molecule type" value="Genomic_DNA"/>
</dbReference>
<name>A0A9P5NU18_GYMJU</name>
<proteinExistence type="predicted"/>
<keyword evidence="3 4" id="KW-0862">Zinc</keyword>
<dbReference type="OrthoDB" id="79452at2759"/>
<feature type="compositionally biased region" description="Polar residues" evidence="6">
    <location>
        <begin position="294"/>
        <end position="306"/>
    </location>
</feature>
<feature type="compositionally biased region" description="Polar residues" evidence="6">
    <location>
        <begin position="229"/>
        <end position="266"/>
    </location>
</feature>
<dbReference type="Gene3D" id="3.30.60.20">
    <property type="match status" value="1"/>
</dbReference>
<evidence type="ECO:0000259" key="9">
    <source>
        <dbReference type="PROSITE" id="PS50238"/>
    </source>
</evidence>
<feature type="coiled-coil region" evidence="5">
    <location>
        <begin position="726"/>
        <end position="774"/>
    </location>
</feature>
<dbReference type="Pfam" id="PF00412">
    <property type="entry name" value="LIM"/>
    <property type="match status" value="2"/>
</dbReference>
<feature type="region of interest" description="Disordered" evidence="6">
    <location>
        <begin position="291"/>
        <end position="402"/>
    </location>
</feature>
<feature type="compositionally biased region" description="Basic and acidic residues" evidence="6">
    <location>
        <begin position="624"/>
        <end position="639"/>
    </location>
</feature>
<feature type="region of interest" description="Disordered" evidence="6">
    <location>
        <begin position="222"/>
        <end position="268"/>
    </location>
</feature>
<dbReference type="PANTHER" id="PTHR46075">
    <property type="entry name" value="CHIMERIN FAMILY MEMBER"/>
    <property type="match status" value="1"/>
</dbReference>
<dbReference type="PROSITE" id="PS50081">
    <property type="entry name" value="ZF_DAG_PE_2"/>
    <property type="match status" value="1"/>
</dbReference>
<evidence type="ECO:0000256" key="3">
    <source>
        <dbReference type="ARBA" id="ARBA00022833"/>
    </source>
</evidence>
<dbReference type="Pfam" id="PF00620">
    <property type="entry name" value="RhoGAP"/>
    <property type="match status" value="1"/>
</dbReference>
<feature type="compositionally biased region" description="Polar residues" evidence="6">
    <location>
        <begin position="459"/>
        <end position="475"/>
    </location>
</feature>
<evidence type="ECO:0008006" key="12">
    <source>
        <dbReference type="Google" id="ProtNLM"/>
    </source>
</evidence>
<dbReference type="FunFam" id="1.10.555.10:FF:000043">
    <property type="entry name" value="Rho GTPase activator Rga"/>
    <property type="match status" value="1"/>
</dbReference>
<organism evidence="10 11">
    <name type="scientific">Gymnopilus junonius</name>
    <name type="common">Spectacular rustgill mushroom</name>
    <name type="synonym">Gymnopilus spectabilis subsp. junonius</name>
    <dbReference type="NCBI Taxonomy" id="109634"/>
    <lineage>
        <taxon>Eukaryota</taxon>
        <taxon>Fungi</taxon>
        <taxon>Dikarya</taxon>
        <taxon>Basidiomycota</taxon>
        <taxon>Agaricomycotina</taxon>
        <taxon>Agaricomycetes</taxon>
        <taxon>Agaricomycetidae</taxon>
        <taxon>Agaricales</taxon>
        <taxon>Agaricineae</taxon>
        <taxon>Hymenogastraceae</taxon>
        <taxon>Gymnopilus</taxon>
    </lineage>
</organism>
<reference evidence="10" key="1">
    <citation type="submission" date="2020-11" db="EMBL/GenBank/DDBJ databases">
        <authorList>
            <consortium name="DOE Joint Genome Institute"/>
            <person name="Ahrendt S."/>
            <person name="Riley R."/>
            <person name="Andreopoulos W."/>
            <person name="LaButti K."/>
            <person name="Pangilinan J."/>
            <person name="Ruiz-duenas F.J."/>
            <person name="Barrasa J.M."/>
            <person name="Sanchez-Garcia M."/>
            <person name="Camarero S."/>
            <person name="Miyauchi S."/>
            <person name="Serrano A."/>
            <person name="Linde D."/>
            <person name="Babiker R."/>
            <person name="Drula E."/>
            <person name="Ayuso-Fernandez I."/>
            <person name="Pacheco R."/>
            <person name="Padilla G."/>
            <person name="Ferreira P."/>
            <person name="Barriuso J."/>
            <person name="Kellner H."/>
            <person name="Castanera R."/>
            <person name="Alfaro M."/>
            <person name="Ramirez L."/>
            <person name="Pisabarro A.G."/>
            <person name="Kuo A."/>
            <person name="Tritt A."/>
            <person name="Lipzen A."/>
            <person name="He G."/>
            <person name="Yan M."/>
            <person name="Ng V."/>
            <person name="Cullen D."/>
            <person name="Martin F."/>
            <person name="Rosso M.-N."/>
            <person name="Henrissat B."/>
            <person name="Hibbett D."/>
            <person name="Martinez A.T."/>
            <person name="Grigoriev I.V."/>
        </authorList>
    </citation>
    <scope>NUCLEOTIDE SEQUENCE</scope>
    <source>
        <strain evidence="10">AH 44721</strain>
    </source>
</reference>
<dbReference type="InterPro" id="IPR001781">
    <property type="entry name" value="Znf_LIM"/>
</dbReference>
<protein>
    <recommendedName>
        <fullName evidence="12">RhoGAP-domain-containing protein</fullName>
    </recommendedName>
</protein>
<dbReference type="Gene3D" id="2.10.110.10">
    <property type="entry name" value="Cysteine Rich Protein"/>
    <property type="match status" value="2"/>
</dbReference>
<dbReference type="SUPFAM" id="SSF48350">
    <property type="entry name" value="GTPase activation domain, GAP"/>
    <property type="match status" value="1"/>
</dbReference>
<dbReference type="GO" id="GO:0005096">
    <property type="term" value="F:GTPase activator activity"/>
    <property type="evidence" value="ECO:0007669"/>
    <property type="project" value="UniProtKB-KW"/>
</dbReference>
<keyword evidence="1" id="KW-0343">GTPase activation</keyword>
<dbReference type="SUPFAM" id="SSF57889">
    <property type="entry name" value="Cysteine-rich domain"/>
    <property type="match status" value="1"/>
</dbReference>
<dbReference type="PROSITE" id="PS00479">
    <property type="entry name" value="ZF_DAG_PE_1"/>
    <property type="match status" value="1"/>
</dbReference>
<feature type="compositionally biased region" description="Polar residues" evidence="6">
    <location>
        <begin position="640"/>
        <end position="685"/>
    </location>
</feature>
<feature type="compositionally biased region" description="Basic and acidic residues" evidence="6">
    <location>
        <begin position="173"/>
        <end position="185"/>
    </location>
</feature>
<feature type="compositionally biased region" description="Polar residues" evidence="6">
    <location>
        <begin position="936"/>
        <end position="950"/>
    </location>
</feature>
<dbReference type="InterPro" id="IPR046349">
    <property type="entry name" value="C1-like_sf"/>
</dbReference>
<gene>
    <name evidence="10" type="ORF">CPB84DRAFT_1675734</name>
</gene>